<evidence type="ECO:0000256" key="3">
    <source>
        <dbReference type="ARBA" id="ARBA00004663"/>
    </source>
</evidence>
<dbReference type="AlphaFoldDB" id="C3MDH8"/>
<gene>
    <name evidence="19" type="primary">cobS</name>
    <name evidence="21" type="ordered locus">NGR_c17330</name>
</gene>
<reference evidence="21 22" key="1">
    <citation type="journal article" date="2009" name="Appl. Environ. Microbiol.">
        <title>Rhizobium sp. strain NGR234 possesses a remarkable number of secretion systems.</title>
        <authorList>
            <person name="Schmeisser C."/>
            <person name="Liesegang H."/>
            <person name="Krysciak D."/>
            <person name="Bakkou N."/>
            <person name="Le Quere A."/>
            <person name="Wollherr A."/>
            <person name="Heinemeyer I."/>
            <person name="Morgenstern B."/>
            <person name="Pommerening-Roeser A."/>
            <person name="Flores M."/>
            <person name="Palacios R."/>
            <person name="Brenner S."/>
            <person name="Gottschalk G."/>
            <person name="Schmitz R.A."/>
            <person name="Broughton W.J."/>
            <person name="Perret X."/>
            <person name="Strittmatter A.W."/>
            <person name="Streit W.R."/>
        </authorList>
    </citation>
    <scope>NUCLEOTIDE SEQUENCE [LARGE SCALE GENOMIC DNA]</scope>
    <source>
        <strain evidence="22">NBRC 101917 / NGR234</strain>
    </source>
</reference>
<comment type="cofactor">
    <cofactor evidence="1 19">
        <name>Mg(2+)</name>
        <dbReference type="ChEBI" id="CHEBI:18420"/>
    </cofactor>
</comment>
<comment type="catalytic activity">
    <reaction evidence="17 19">
        <text>alpha-ribazole + adenosylcob(III)inamide-GDP = adenosylcob(III)alamin + GMP + H(+)</text>
        <dbReference type="Rhea" id="RHEA:16049"/>
        <dbReference type="ChEBI" id="CHEBI:10329"/>
        <dbReference type="ChEBI" id="CHEBI:15378"/>
        <dbReference type="ChEBI" id="CHEBI:18408"/>
        <dbReference type="ChEBI" id="CHEBI:58115"/>
        <dbReference type="ChEBI" id="CHEBI:60487"/>
        <dbReference type="EC" id="2.7.8.26"/>
    </reaction>
</comment>
<dbReference type="HOGENOM" id="CLU_417884_0_0_5"/>
<evidence type="ECO:0000256" key="10">
    <source>
        <dbReference type="ARBA" id="ARBA00022692"/>
    </source>
</evidence>
<organism evidence="21 22">
    <name type="scientific">Sinorhizobium fredii (strain NBRC 101917 / NGR234)</name>
    <dbReference type="NCBI Taxonomy" id="394"/>
    <lineage>
        <taxon>Bacteria</taxon>
        <taxon>Pseudomonadati</taxon>
        <taxon>Pseudomonadota</taxon>
        <taxon>Alphaproteobacteria</taxon>
        <taxon>Hyphomicrobiales</taxon>
        <taxon>Rhizobiaceae</taxon>
        <taxon>Sinorhizobium/Ensifer group</taxon>
        <taxon>Sinorhizobium</taxon>
    </lineage>
</organism>
<accession>C3MDH8</accession>
<proteinExistence type="inferred from homology"/>
<feature type="transmembrane region" description="Helical" evidence="19">
    <location>
        <begin position="541"/>
        <end position="560"/>
    </location>
</feature>
<dbReference type="OrthoDB" id="9794626at2"/>
<evidence type="ECO:0000256" key="19">
    <source>
        <dbReference type="HAMAP-Rule" id="MF_00719"/>
    </source>
</evidence>
<dbReference type="EMBL" id="CP001389">
    <property type="protein sequence ID" value="ACP25497.1"/>
    <property type="molecule type" value="Genomic_DNA"/>
</dbReference>
<comment type="subcellular location">
    <subcellularLocation>
        <location evidence="19">Cell inner membrane</location>
        <topology evidence="19">Multi-pass membrane protein</topology>
    </subcellularLocation>
    <subcellularLocation>
        <location evidence="2">Cell membrane</location>
        <topology evidence="2">Multi-pass membrane protein</topology>
    </subcellularLocation>
</comment>
<evidence type="ECO:0000256" key="9">
    <source>
        <dbReference type="ARBA" id="ARBA00022679"/>
    </source>
</evidence>
<dbReference type="GO" id="GO:0008818">
    <property type="term" value="F:cobalamin 5'-phosphate synthase activity"/>
    <property type="evidence" value="ECO:0007669"/>
    <property type="project" value="UniProtKB-UniRule"/>
</dbReference>
<dbReference type="NCBIfam" id="TIGR00317">
    <property type="entry name" value="cobS"/>
    <property type="match status" value="1"/>
</dbReference>
<dbReference type="STRING" id="394.NGR_c17330"/>
<evidence type="ECO:0000256" key="13">
    <source>
        <dbReference type="ARBA" id="ARBA00023136"/>
    </source>
</evidence>
<evidence type="ECO:0000313" key="22">
    <source>
        <dbReference type="Proteomes" id="UP000001054"/>
    </source>
</evidence>
<sequence length="656" mass="70400">MDQAWASVLVADAGLGEGRHSAMASGSRLDDACGKCGARALAEPHAERQEWCLAELFDGADVPRFSRDMADQAMVECRRIGSLEDRCSGRRHVAVDDHRHLLHARREDGARHGGDLAPAEPAHQFERIGQVIAMQRHSPLDRGDLALQHFAFGAGARTDPFLRRPAIEAEIDGGGDRRVADAHFADAEQVGAAGDRLHAEGHRRGAVAFGQRRFLGDIAGRIIERQIEDLEPEVMRHADLIDGRAPGGEILHHLGRNRRGKRRDALPGHTVIAGEDRHERPVDRRRTARPGGEPESDFLKTAERTRRLRQLRVPFTRRNKCRRIRSRQVSQQLAEIIKRQAAGTHGESLHVRRWSAPVIEAASVSGNGICAKCCRRSMIRQRAGDSGGSDLGATMRFIGNLCDDLARSVAFLSRIPMPRRHFVDYDGRLSRAVRAFPLAGIVIALPAALLAALLDVLQASSLFTAFLIVAMQALVTGALHEDGLGDTADGLGGGRDREAALTIMKDSRIGTYAAVALILSFGLRVSALAAFLPLLSPLGGASALLGTAALSRMAMVWHWSRLLPARRDGVAAAAGIPEPRATSQALGSGAILALLLFYAAGIPPIAAPLAFAAFAVTVLGFGRIVSRKLGGHTGDTIGATQQLTEIAVLGALALAV</sequence>
<keyword evidence="12 19" id="KW-1133">Transmembrane helix</keyword>
<evidence type="ECO:0000256" key="8">
    <source>
        <dbReference type="ARBA" id="ARBA00022573"/>
    </source>
</evidence>
<dbReference type="PANTHER" id="PTHR34148:SF1">
    <property type="entry name" value="ADENOSYLCOBINAMIDE-GDP RIBAZOLETRANSFERASE"/>
    <property type="match status" value="1"/>
</dbReference>
<name>C3MDH8_SINFN</name>
<dbReference type="PATRIC" id="fig|394.7.peg.4555"/>
<dbReference type="eggNOG" id="COG0368">
    <property type="taxonomic scope" value="Bacteria"/>
</dbReference>
<evidence type="ECO:0000256" key="12">
    <source>
        <dbReference type="ARBA" id="ARBA00022989"/>
    </source>
</evidence>
<dbReference type="NCBIfam" id="NF001276">
    <property type="entry name" value="PRK00235.1-2"/>
    <property type="match status" value="1"/>
</dbReference>
<comment type="function">
    <text evidence="14 19">Joins adenosylcobinamide-GDP and alpha-ribazole to generate adenosylcobalamin (Ado-cobalamin). Also synthesizes adenosylcobalamin 5'-phosphate from adenosylcobinamide-GDP and alpha-ribazole 5'-phosphate.</text>
</comment>
<evidence type="ECO:0000256" key="1">
    <source>
        <dbReference type="ARBA" id="ARBA00001946"/>
    </source>
</evidence>
<feature type="transmembrane region" description="Helical" evidence="19">
    <location>
        <begin position="435"/>
        <end position="454"/>
    </location>
</feature>
<evidence type="ECO:0000256" key="2">
    <source>
        <dbReference type="ARBA" id="ARBA00004651"/>
    </source>
</evidence>
<feature type="transmembrane region" description="Helical" evidence="19">
    <location>
        <begin position="512"/>
        <end position="535"/>
    </location>
</feature>
<comment type="catalytic activity">
    <reaction evidence="18 19">
        <text>alpha-ribazole 5'-phosphate + adenosylcob(III)inamide-GDP = adenosylcob(III)alamin 5'-phosphate + GMP + H(+)</text>
        <dbReference type="Rhea" id="RHEA:23560"/>
        <dbReference type="ChEBI" id="CHEBI:15378"/>
        <dbReference type="ChEBI" id="CHEBI:57918"/>
        <dbReference type="ChEBI" id="CHEBI:58115"/>
        <dbReference type="ChEBI" id="CHEBI:60487"/>
        <dbReference type="ChEBI" id="CHEBI:60493"/>
        <dbReference type="EC" id="2.7.8.26"/>
    </reaction>
</comment>
<dbReference type="EC" id="2.7.8.26" evidence="5 19"/>
<evidence type="ECO:0000256" key="15">
    <source>
        <dbReference type="ARBA" id="ARBA00032605"/>
    </source>
</evidence>
<evidence type="ECO:0000313" key="21">
    <source>
        <dbReference type="EMBL" id="ACP25497.1"/>
    </source>
</evidence>
<keyword evidence="7 19" id="KW-1003">Cell membrane</keyword>
<dbReference type="GO" id="GO:0005886">
    <property type="term" value="C:plasma membrane"/>
    <property type="evidence" value="ECO:0007669"/>
    <property type="project" value="UniProtKB-SubCell"/>
</dbReference>
<dbReference type="InterPro" id="IPR003805">
    <property type="entry name" value="CobS"/>
</dbReference>
<dbReference type="Proteomes" id="UP000001054">
    <property type="component" value="Chromosome"/>
</dbReference>
<dbReference type="GO" id="GO:0009236">
    <property type="term" value="P:cobalamin biosynthetic process"/>
    <property type="evidence" value="ECO:0007669"/>
    <property type="project" value="UniProtKB-UniRule"/>
</dbReference>
<evidence type="ECO:0000256" key="17">
    <source>
        <dbReference type="ARBA" id="ARBA00048623"/>
    </source>
</evidence>
<evidence type="ECO:0000256" key="14">
    <source>
        <dbReference type="ARBA" id="ARBA00025228"/>
    </source>
</evidence>
<feature type="compositionally biased region" description="Basic and acidic residues" evidence="20">
    <location>
        <begin position="274"/>
        <end position="285"/>
    </location>
</feature>
<dbReference type="HAMAP" id="MF_00719">
    <property type="entry name" value="CobS"/>
    <property type="match status" value="1"/>
</dbReference>
<evidence type="ECO:0000256" key="5">
    <source>
        <dbReference type="ARBA" id="ARBA00013200"/>
    </source>
</evidence>
<dbReference type="GO" id="GO:0051073">
    <property type="term" value="F:adenosylcobinamide-GDP ribazoletransferase activity"/>
    <property type="evidence" value="ECO:0007669"/>
    <property type="project" value="UniProtKB-UniRule"/>
</dbReference>
<evidence type="ECO:0000256" key="7">
    <source>
        <dbReference type="ARBA" id="ARBA00022475"/>
    </source>
</evidence>
<comment type="pathway">
    <text evidence="3 19">Cofactor biosynthesis; adenosylcobalamin biosynthesis; adenosylcobalamin from cob(II)yrinate a,c-diamide: step 7/7.</text>
</comment>
<feature type="region of interest" description="Disordered" evidence="20">
    <location>
        <begin position="273"/>
        <end position="300"/>
    </location>
</feature>
<evidence type="ECO:0000256" key="4">
    <source>
        <dbReference type="ARBA" id="ARBA00010561"/>
    </source>
</evidence>
<keyword evidence="19" id="KW-0997">Cell inner membrane</keyword>
<dbReference type="KEGG" id="rhi:NGR_c17330"/>
<dbReference type="PANTHER" id="PTHR34148">
    <property type="entry name" value="ADENOSYLCOBINAMIDE-GDP RIBAZOLETRANSFERASE"/>
    <property type="match status" value="1"/>
</dbReference>
<keyword evidence="9 19" id="KW-0808">Transferase</keyword>
<evidence type="ECO:0000256" key="20">
    <source>
        <dbReference type="SAM" id="MobiDB-lite"/>
    </source>
</evidence>
<keyword evidence="22" id="KW-1185">Reference proteome</keyword>
<keyword evidence="10 19" id="KW-0812">Transmembrane</keyword>
<keyword evidence="11 19" id="KW-0460">Magnesium</keyword>
<feature type="transmembrane region" description="Helical" evidence="19">
    <location>
        <begin position="605"/>
        <end position="625"/>
    </location>
</feature>
<evidence type="ECO:0000256" key="6">
    <source>
        <dbReference type="ARBA" id="ARBA00015850"/>
    </source>
</evidence>
<keyword evidence="13 19" id="KW-0472">Membrane</keyword>
<dbReference type="Pfam" id="PF02654">
    <property type="entry name" value="CobS"/>
    <property type="match status" value="1"/>
</dbReference>
<evidence type="ECO:0000256" key="18">
    <source>
        <dbReference type="ARBA" id="ARBA00049504"/>
    </source>
</evidence>
<dbReference type="UniPathway" id="UPA00148">
    <property type="reaction ID" value="UER00238"/>
</dbReference>
<comment type="similarity">
    <text evidence="4 19">Belongs to the CobS family.</text>
</comment>
<keyword evidence="8 19" id="KW-0169">Cobalamin biosynthesis</keyword>
<evidence type="ECO:0000256" key="11">
    <source>
        <dbReference type="ARBA" id="ARBA00022842"/>
    </source>
</evidence>
<protein>
    <recommendedName>
        <fullName evidence="6 19">Adenosylcobinamide-GDP ribazoletransferase</fullName>
        <ecNumber evidence="5 19">2.7.8.26</ecNumber>
    </recommendedName>
    <alternativeName>
        <fullName evidence="16 19">Cobalamin synthase</fullName>
    </alternativeName>
    <alternativeName>
        <fullName evidence="15 19">Cobalamin-5'-phosphate synthase</fullName>
    </alternativeName>
</protein>
<feature type="transmembrane region" description="Helical" evidence="19">
    <location>
        <begin position="460"/>
        <end position="479"/>
    </location>
</feature>
<evidence type="ECO:0000256" key="16">
    <source>
        <dbReference type="ARBA" id="ARBA00032853"/>
    </source>
</evidence>